<dbReference type="GO" id="GO:0016989">
    <property type="term" value="F:sigma factor antagonist activity"/>
    <property type="evidence" value="ECO:0007669"/>
    <property type="project" value="TreeGrafter"/>
</dbReference>
<proteinExistence type="predicted"/>
<dbReference type="Proteomes" id="UP000245073">
    <property type="component" value="Unassembled WGS sequence"/>
</dbReference>
<evidence type="ECO:0000313" key="4">
    <source>
        <dbReference type="EMBL" id="PVM82087.1"/>
    </source>
</evidence>
<name>A0A2T9JEI7_9CAUL</name>
<keyword evidence="1" id="KW-0812">Transmembrane</keyword>
<accession>A0A2T9JEI7</accession>
<organism evidence="4 5">
    <name type="scientific">Caulobacter endophyticus</name>
    <dbReference type="NCBI Taxonomy" id="2172652"/>
    <lineage>
        <taxon>Bacteria</taxon>
        <taxon>Pseudomonadati</taxon>
        <taxon>Pseudomonadota</taxon>
        <taxon>Alphaproteobacteria</taxon>
        <taxon>Caulobacterales</taxon>
        <taxon>Caulobacteraceae</taxon>
        <taxon>Caulobacter</taxon>
    </lineage>
</organism>
<evidence type="ECO:0000259" key="2">
    <source>
        <dbReference type="Pfam" id="PF04773"/>
    </source>
</evidence>
<dbReference type="Pfam" id="PF16220">
    <property type="entry name" value="DUF4880"/>
    <property type="match status" value="1"/>
</dbReference>
<dbReference type="RefSeq" id="WP_109455275.1">
    <property type="nucleotide sequence ID" value="NZ_QDKQ01000077.1"/>
</dbReference>
<evidence type="ECO:0000313" key="5">
    <source>
        <dbReference type="Proteomes" id="UP000245073"/>
    </source>
</evidence>
<comment type="caution">
    <text evidence="4">The sequence shown here is derived from an EMBL/GenBank/DDBJ whole genome shotgun (WGS) entry which is preliminary data.</text>
</comment>
<feature type="domain" description="FecR N-terminal" evidence="3">
    <location>
        <begin position="13"/>
        <end position="53"/>
    </location>
</feature>
<evidence type="ECO:0000256" key="1">
    <source>
        <dbReference type="SAM" id="Phobius"/>
    </source>
</evidence>
<dbReference type="PIRSF" id="PIRSF018266">
    <property type="entry name" value="FecR"/>
    <property type="match status" value="1"/>
</dbReference>
<dbReference type="OrthoDB" id="9798846at2"/>
<feature type="transmembrane region" description="Helical" evidence="1">
    <location>
        <begin position="96"/>
        <end position="116"/>
    </location>
</feature>
<dbReference type="PANTHER" id="PTHR30273">
    <property type="entry name" value="PERIPLASMIC SIGNAL SENSOR AND SIGMA FACTOR ACTIVATOR FECR-RELATED"/>
    <property type="match status" value="1"/>
</dbReference>
<reference evidence="4 5" key="1">
    <citation type="submission" date="2018-04" db="EMBL/GenBank/DDBJ databases">
        <title>The genome sequence of Caulobacter sp. 744.</title>
        <authorList>
            <person name="Gao J."/>
            <person name="Sun J."/>
        </authorList>
    </citation>
    <scope>NUCLEOTIDE SEQUENCE [LARGE SCALE GENOMIC DNA]</scope>
    <source>
        <strain evidence="4 5">774</strain>
    </source>
</reference>
<evidence type="ECO:0000259" key="3">
    <source>
        <dbReference type="Pfam" id="PF16220"/>
    </source>
</evidence>
<keyword evidence="1" id="KW-0472">Membrane</keyword>
<gene>
    <name evidence="4" type="ORF">DDF67_24050</name>
</gene>
<protein>
    <submittedName>
        <fullName evidence="4">Iron dicitrate transport regulator FecR</fullName>
    </submittedName>
</protein>
<dbReference type="InterPro" id="IPR032623">
    <property type="entry name" value="FecR_N"/>
</dbReference>
<dbReference type="Gene3D" id="2.60.120.1440">
    <property type="match status" value="1"/>
</dbReference>
<feature type="domain" description="FecR protein" evidence="2">
    <location>
        <begin position="120"/>
        <end position="212"/>
    </location>
</feature>
<keyword evidence="1" id="KW-1133">Transmembrane helix</keyword>
<dbReference type="InterPro" id="IPR012373">
    <property type="entry name" value="Ferrdict_sens_TM"/>
</dbReference>
<keyword evidence="5" id="KW-1185">Reference proteome</keyword>
<sequence>MIDDRRMTRRQEDEAVAWFTRLSDTEVENEDLERFQKWLEHPGNRAAYRQIEEISQQAIDLRDDPDFRAATRAILTRPRPEPPAEKAVKWPSSPRLWSGMAVAGALATALVVWLAVQPKTYQTEVGGRLTAHLDDGSTVLLNTDTELKVRFTGGERRLTLVKGQAFFDVAHDAARPFLVRAGPMQVRAIGTRFDVRHDGPDAIVALAQGRVKVSQQDAQHASWTLTPGQALALAPGATAAHPVAVDVATLSGWTNGVITFHNVALSQAVAEMNRYEQTKITLGAGVPRDARISGVFAPGGEEEFVAAVTMSFDLQTHRKPDGGMELRPRSGA</sequence>
<dbReference type="Pfam" id="PF04773">
    <property type="entry name" value="FecR"/>
    <property type="match status" value="1"/>
</dbReference>
<dbReference type="AlphaFoldDB" id="A0A2T9JEI7"/>
<dbReference type="PANTHER" id="PTHR30273:SF2">
    <property type="entry name" value="PROTEIN FECR"/>
    <property type="match status" value="1"/>
</dbReference>
<dbReference type="InterPro" id="IPR006860">
    <property type="entry name" value="FecR"/>
</dbReference>
<dbReference type="EMBL" id="QDKQ01000077">
    <property type="protein sequence ID" value="PVM82087.1"/>
    <property type="molecule type" value="Genomic_DNA"/>
</dbReference>